<evidence type="ECO:0000313" key="1">
    <source>
        <dbReference type="EMBL" id="KAJ8671777.1"/>
    </source>
</evidence>
<name>A0ACC2NL00_9HYME</name>
<sequence length="218" mass="25601">MELLASEIQEILEKMVEDKQRKLNKVGEKFVLDKFSGKSANARRWIETFEKECERFEVTKDGEKIEILGFFLEKTSSDWYKNGTLLDYALKKERLFLKVRKCTLIDQIALGLPSFVLNRIERGTLKTTEDLSREIGNLEHSIHEKNSGKKNETTDNSDKVEKKKPCRICEKKGEGLRYHPESLCWFEIRETERDEREVVECVNHSELEVDLNDEDPRN</sequence>
<reference evidence="1" key="1">
    <citation type="submission" date="2023-04" db="EMBL/GenBank/DDBJ databases">
        <title>A chromosome-level genome assembly of the parasitoid wasp Eretmocerus hayati.</title>
        <authorList>
            <person name="Zhong Y."/>
            <person name="Liu S."/>
            <person name="Liu Y."/>
        </authorList>
    </citation>
    <scope>NUCLEOTIDE SEQUENCE</scope>
    <source>
        <strain evidence="1">ZJU_SS_LIU_2023</strain>
    </source>
</reference>
<proteinExistence type="predicted"/>
<protein>
    <submittedName>
        <fullName evidence="1">Uncharacterized protein</fullName>
    </submittedName>
</protein>
<organism evidence="1 2">
    <name type="scientific">Eretmocerus hayati</name>
    <dbReference type="NCBI Taxonomy" id="131215"/>
    <lineage>
        <taxon>Eukaryota</taxon>
        <taxon>Metazoa</taxon>
        <taxon>Ecdysozoa</taxon>
        <taxon>Arthropoda</taxon>
        <taxon>Hexapoda</taxon>
        <taxon>Insecta</taxon>
        <taxon>Pterygota</taxon>
        <taxon>Neoptera</taxon>
        <taxon>Endopterygota</taxon>
        <taxon>Hymenoptera</taxon>
        <taxon>Apocrita</taxon>
        <taxon>Proctotrupomorpha</taxon>
        <taxon>Chalcidoidea</taxon>
        <taxon>Aphelinidae</taxon>
        <taxon>Aphelininae</taxon>
        <taxon>Eretmocerus</taxon>
    </lineage>
</organism>
<gene>
    <name evidence="1" type="ORF">QAD02_003036</name>
</gene>
<comment type="caution">
    <text evidence="1">The sequence shown here is derived from an EMBL/GenBank/DDBJ whole genome shotgun (WGS) entry which is preliminary data.</text>
</comment>
<keyword evidence="2" id="KW-1185">Reference proteome</keyword>
<dbReference type="EMBL" id="CM056743">
    <property type="protein sequence ID" value="KAJ8671777.1"/>
    <property type="molecule type" value="Genomic_DNA"/>
</dbReference>
<evidence type="ECO:0000313" key="2">
    <source>
        <dbReference type="Proteomes" id="UP001239111"/>
    </source>
</evidence>
<dbReference type="Proteomes" id="UP001239111">
    <property type="component" value="Chromosome 3"/>
</dbReference>
<accession>A0ACC2NL00</accession>